<keyword evidence="5" id="KW-1185">Reference proteome</keyword>
<dbReference type="Gene3D" id="3.90.770.10">
    <property type="entry name" value="3-hydroxy-3-methylglutaryl-coenzyme A Reductase, Chain A, domain 2"/>
    <property type="match status" value="2"/>
</dbReference>
<dbReference type="SUPFAM" id="SSF109854">
    <property type="entry name" value="DinB/YfiT-like putative metalloenzymes"/>
    <property type="match status" value="1"/>
</dbReference>
<dbReference type="PROSITE" id="PS50065">
    <property type="entry name" value="HMG_COA_REDUCTASE_4"/>
    <property type="match status" value="1"/>
</dbReference>
<comment type="similarity">
    <text evidence="1 3">Belongs to the HMG-CoA reductase family.</text>
</comment>
<dbReference type="RefSeq" id="WP_105017381.1">
    <property type="nucleotide sequence ID" value="NZ_MSCN01000001.1"/>
</dbReference>
<keyword evidence="2 3" id="KW-0560">Oxidoreductase</keyword>
<dbReference type="OrthoDB" id="9764892at2"/>
<dbReference type="Pfam" id="PF00368">
    <property type="entry name" value="HMG-CoA_red"/>
    <property type="match status" value="1"/>
</dbReference>
<accession>A0A2S7WT83</accession>
<dbReference type="InterPro" id="IPR034660">
    <property type="entry name" value="DinB/YfiT-like"/>
</dbReference>
<dbReference type="InterPro" id="IPR011463">
    <property type="entry name" value="DUF1569"/>
</dbReference>
<dbReference type="InterPro" id="IPR009029">
    <property type="entry name" value="HMG_CoA_Rdtase_sub-bd_dom_sf"/>
</dbReference>
<gene>
    <name evidence="4" type="ORF">BTO18_17050</name>
</gene>
<dbReference type="SUPFAM" id="SSF55035">
    <property type="entry name" value="NAD-binding domain of HMG-CoA reductase"/>
    <property type="match status" value="1"/>
</dbReference>
<dbReference type="PROSITE" id="PS00066">
    <property type="entry name" value="HMG_COA_REDUCTASE_1"/>
    <property type="match status" value="1"/>
</dbReference>
<dbReference type="InterPro" id="IPR023074">
    <property type="entry name" value="HMG_CoA_Rdtase_cat_sf"/>
</dbReference>
<dbReference type="Proteomes" id="UP000238882">
    <property type="component" value="Unassembled WGS sequence"/>
</dbReference>
<dbReference type="GO" id="GO:0140643">
    <property type="term" value="F:hydroxymethylglutaryl-CoA reductase (NADH) activity"/>
    <property type="evidence" value="ECO:0007669"/>
    <property type="project" value="UniProtKB-EC"/>
</dbReference>
<dbReference type="SUPFAM" id="SSF56542">
    <property type="entry name" value="Substrate-binding domain of HMG-CoA reductase"/>
    <property type="match status" value="1"/>
</dbReference>
<evidence type="ECO:0000313" key="4">
    <source>
        <dbReference type="EMBL" id="PQJ80774.1"/>
    </source>
</evidence>
<dbReference type="EMBL" id="MSCN01000001">
    <property type="protein sequence ID" value="PQJ80774.1"/>
    <property type="molecule type" value="Genomic_DNA"/>
</dbReference>
<keyword evidence="3" id="KW-0520">NAD</keyword>
<comment type="caution">
    <text evidence="4">The sequence shown here is derived from an EMBL/GenBank/DDBJ whole genome shotgun (WGS) entry which is preliminary data.</text>
</comment>
<dbReference type="UniPathway" id="UPA00257">
    <property type="reaction ID" value="UER00367"/>
</dbReference>
<name>A0A2S7WT83_9FLAO</name>
<dbReference type="InterPro" id="IPR009023">
    <property type="entry name" value="HMG_CoA_Rdtase_NAD(P)-bd_sf"/>
</dbReference>
<evidence type="ECO:0000313" key="5">
    <source>
        <dbReference type="Proteomes" id="UP000238882"/>
    </source>
</evidence>
<dbReference type="Gene3D" id="1.10.8.660">
    <property type="match status" value="1"/>
</dbReference>
<dbReference type="Gene3D" id="1.20.120.450">
    <property type="entry name" value="dinb family like domain"/>
    <property type="match status" value="1"/>
</dbReference>
<protein>
    <recommendedName>
        <fullName evidence="3">3-hydroxy-3-methylglutaryl coenzyme A reductase</fullName>
        <shortName evidence="3">HMG-CoA reductase</shortName>
        <ecNumber evidence="3">1.1.1.88</ecNumber>
    </recommendedName>
</protein>
<comment type="catalytic activity">
    <reaction evidence="3">
        <text>(R)-mevalonate + 2 NAD(+) + CoA = (3S)-3-hydroxy-3-methylglutaryl-CoA + 2 NADH + 2 H(+)</text>
        <dbReference type="Rhea" id="RHEA:14833"/>
        <dbReference type="ChEBI" id="CHEBI:15378"/>
        <dbReference type="ChEBI" id="CHEBI:36464"/>
        <dbReference type="ChEBI" id="CHEBI:43074"/>
        <dbReference type="ChEBI" id="CHEBI:57287"/>
        <dbReference type="ChEBI" id="CHEBI:57540"/>
        <dbReference type="ChEBI" id="CHEBI:57945"/>
        <dbReference type="EC" id="1.1.1.88"/>
    </reaction>
</comment>
<evidence type="ECO:0000256" key="3">
    <source>
        <dbReference type="RuleBase" id="RU361219"/>
    </source>
</evidence>
<dbReference type="GO" id="GO:0004420">
    <property type="term" value="F:hydroxymethylglutaryl-CoA reductase (NADPH) activity"/>
    <property type="evidence" value="ECO:0007669"/>
    <property type="project" value="InterPro"/>
</dbReference>
<dbReference type="NCBIfam" id="TIGR00532">
    <property type="entry name" value="HMG_CoA_R_NAD"/>
    <property type="match status" value="1"/>
</dbReference>
<dbReference type="InterPro" id="IPR023076">
    <property type="entry name" value="HMG_CoA_Rdtase_CS"/>
</dbReference>
<dbReference type="PANTHER" id="PTHR10572:SF24">
    <property type="entry name" value="3-HYDROXY-3-METHYLGLUTARYL-COENZYME A REDUCTASE"/>
    <property type="match status" value="1"/>
</dbReference>
<dbReference type="AlphaFoldDB" id="A0A2S7WT83"/>
<dbReference type="InterPro" id="IPR004553">
    <property type="entry name" value="HMG_CoA_Rdtase_bac-typ"/>
</dbReference>
<comment type="pathway">
    <text evidence="3">Metabolic intermediate metabolism; (R)-mevalonate degradation; (S)-3-hydroxy-3-methylglutaryl-CoA from (R)-mevalonate: step 1/1.</text>
</comment>
<dbReference type="Pfam" id="PF07606">
    <property type="entry name" value="DUF1569"/>
    <property type="match status" value="1"/>
</dbReference>
<proteinExistence type="inferred from homology"/>
<organism evidence="4 5">
    <name type="scientific">Polaribacter porphyrae</name>
    <dbReference type="NCBI Taxonomy" id="1137780"/>
    <lineage>
        <taxon>Bacteria</taxon>
        <taxon>Pseudomonadati</taxon>
        <taxon>Bacteroidota</taxon>
        <taxon>Flavobacteriia</taxon>
        <taxon>Flavobacteriales</taxon>
        <taxon>Flavobacteriaceae</taxon>
    </lineage>
</organism>
<reference evidence="4 5" key="1">
    <citation type="submission" date="2016-12" db="EMBL/GenBank/DDBJ databases">
        <title>Trade-off between light-utilization and light-protection in marine flavobacteria.</title>
        <authorList>
            <person name="Kumagai Y."/>
            <person name="Yoshizawa S."/>
            <person name="Kogure K."/>
            <person name="Iwasaki W."/>
        </authorList>
    </citation>
    <scope>NUCLEOTIDE SEQUENCE [LARGE SCALE GENOMIC DNA]</scope>
    <source>
        <strain evidence="4 5">NBRC 108759</strain>
    </source>
</reference>
<evidence type="ECO:0000256" key="2">
    <source>
        <dbReference type="ARBA" id="ARBA00023002"/>
    </source>
</evidence>
<dbReference type="CDD" id="cd00644">
    <property type="entry name" value="HMG-CoA_reductase_classII"/>
    <property type="match status" value="1"/>
</dbReference>
<evidence type="ECO:0000256" key="1">
    <source>
        <dbReference type="ARBA" id="ARBA00007661"/>
    </source>
</evidence>
<dbReference type="PANTHER" id="PTHR10572">
    <property type="entry name" value="3-HYDROXY-3-METHYLGLUTARYL-COENZYME A REDUCTASE"/>
    <property type="match status" value="1"/>
</dbReference>
<dbReference type="InterPro" id="IPR002202">
    <property type="entry name" value="HMG_CoA_Rdtase"/>
</dbReference>
<dbReference type="EC" id="1.1.1.88" evidence="3"/>
<dbReference type="GO" id="GO:0015936">
    <property type="term" value="P:coenzyme A metabolic process"/>
    <property type="evidence" value="ECO:0007669"/>
    <property type="project" value="InterPro"/>
</dbReference>
<sequence>MSKIISGFSKFTKQEKIDWLTNNFFQNPKEVKKIIHQYWNDDKTLQKLHDDFIENTITNFYLPFGVAPNFIINDKYYTIPMVIEESSVVAAASLVAKFWSTRGGFKTEVLGTTKIGQVHFMFAGEKTNLENYFNTNKTELLAATASITKNMEKRGGGILDIVLVDKTDKLANYYQLHVTFETKDSMGANFINSCLEAIANQFKNDEIEIVMSILSNYVPECIVRAEVSCKIDELGGENPQRFAEKFYQAVQIAKVEPYRAVTHNKGIMNGIDAVVLATGNDFRAVEAGAHAYASRNGEYSSLSYCSIDNGVFKFWIEIPLALGTVGGLTALHPLAKLSLELLQKPTARELMQIIAAAGLAQNFAALRALTTKGIQHGHMKMHLQNILNQYNATKTEKKQIETYFKNVTVTHSAVVEKLNSIRKSTINWIDFLDEDLVREKLAQLDENSVPVFGKMNAQQMIEHLSAVTQIANGNWKVNAYVSDDKTARRKPFLDTRNELTQGFRPSFLSEEPNDFKFNSIDEAIEDLTYQVKYFVEKFQKDSDRAVVHPFFGELDFDYWKKFQVKHFTHHFKQFNLL</sequence>